<evidence type="ECO:0000256" key="1">
    <source>
        <dbReference type="ARBA" id="ARBA00022553"/>
    </source>
</evidence>
<dbReference type="PANTHER" id="PTHR45339">
    <property type="entry name" value="HYBRID SIGNAL TRANSDUCTION HISTIDINE KINASE J"/>
    <property type="match status" value="1"/>
</dbReference>
<protein>
    <recommendedName>
        <fullName evidence="3">Response regulatory domain-containing protein</fullName>
    </recommendedName>
</protein>
<dbReference type="PROSITE" id="PS50110">
    <property type="entry name" value="RESPONSE_REGULATORY"/>
    <property type="match status" value="1"/>
</dbReference>
<gene>
    <name evidence="4" type="ORF">DJ021_12660</name>
</gene>
<dbReference type="CDD" id="cd17546">
    <property type="entry name" value="REC_hyHK_CKI1_RcsC-like"/>
    <property type="match status" value="1"/>
</dbReference>
<dbReference type="Pfam" id="PF00072">
    <property type="entry name" value="Response_reg"/>
    <property type="match status" value="1"/>
</dbReference>
<dbReference type="OrthoDB" id="9808843at2"/>
<evidence type="ECO:0000313" key="4">
    <source>
        <dbReference type="EMBL" id="RAK60595.1"/>
    </source>
</evidence>
<dbReference type="RefSeq" id="WP_111457888.1">
    <property type="nucleotide sequence ID" value="NZ_QFYP01000001.1"/>
</dbReference>
<dbReference type="InterPro" id="IPR001789">
    <property type="entry name" value="Sig_transdc_resp-reg_receiver"/>
</dbReference>
<evidence type="ECO:0000256" key="2">
    <source>
        <dbReference type="PROSITE-ProRule" id="PRU00169"/>
    </source>
</evidence>
<dbReference type="EMBL" id="QFYP01000001">
    <property type="protein sequence ID" value="RAK60595.1"/>
    <property type="molecule type" value="Genomic_DNA"/>
</dbReference>
<name>A0A328B248_9CAUL</name>
<keyword evidence="5" id="KW-1185">Reference proteome</keyword>
<evidence type="ECO:0000313" key="5">
    <source>
        <dbReference type="Proteomes" id="UP000249842"/>
    </source>
</evidence>
<dbReference type="GO" id="GO:0000160">
    <property type="term" value="P:phosphorelay signal transduction system"/>
    <property type="evidence" value="ECO:0007669"/>
    <property type="project" value="InterPro"/>
</dbReference>
<organism evidence="4 5">
    <name type="scientific">Phenylobacterium hankyongense</name>
    <dbReference type="NCBI Taxonomy" id="1813876"/>
    <lineage>
        <taxon>Bacteria</taxon>
        <taxon>Pseudomonadati</taxon>
        <taxon>Pseudomonadota</taxon>
        <taxon>Alphaproteobacteria</taxon>
        <taxon>Caulobacterales</taxon>
        <taxon>Caulobacteraceae</taxon>
        <taxon>Phenylobacterium</taxon>
    </lineage>
</organism>
<dbReference type="SUPFAM" id="SSF52172">
    <property type="entry name" value="CheY-like"/>
    <property type="match status" value="1"/>
</dbReference>
<dbReference type="Gene3D" id="3.40.50.2300">
    <property type="match status" value="1"/>
</dbReference>
<accession>A0A328B248</accession>
<proteinExistence type="predicted"/>
<feature type="modified residue" description="4-aspartylphosphate" evidence="2">
    <location>
        <position position="64"/>
    </location>
</feature>
<sequence length="145" mass="15844">MSDQGWRPFAGSSLTILHTDDDPMNLRVVREILTAFGHTSRQALSGREALDHLGREAFDVVLMDIHMPAMSGIEVVRRLRASVGPERLVPVIALTADVLSRTRAEYLALGFNDFVSKPILVSRLIQSIARAASTPVRPIGRTATG</sequence>
<dbReference type="SMART" id="SM00448">
    <property type="entry name" value="REC"/>
    <property type="match status" value="1"/>
</dbReference>
<comment type="caution">
    <text evidence="4">The sequence shown here is derived from an EMBL/GenBank/DDBJ whole genome shotgun (WGS) entry which is preliminary data.</text>
</comment>
<dbReference type="Proteomes" id="UP000249842">
    <property type="component" value="Unassembled WGS sequence"/>
</dbReference>
<dbReference type="AlphaFoldDB" id="A0A328B248"/>
<dbReference type="InterPro" id="IPR011006">
    <property type="entry name" value="CheY-like_superfamily"/>
</dbReference>
<dbReference type="PANTHER" id="PTHR45339:SF3">
    <property type="entry name" value="HISTIDINE KINASE"/>
    <property type="match status" value="1"/>
</dbReference>
<keyword evidence="1 2" id="KW-0597">Phosphoprotein</keyword>
<evidence type="ECO:0000259" key="3">
    <source>
        <dbReference type="PROSITE" id="PS50110"/>
    </source>
</evidence>
<feature type="domain" description="Response regulatory" evidence="3">
    <location>
        <begin position="15"/>
        <end position="132"/>
    </location>
</feature>
<reference evidence="5" key="1">
    <citation type="submission" date="2018-05" db="EMBL/GenBank/DDBJ databases">
        <authorList>
            <person name="Li X."/>
        </authorList>
    </citation>
    <scope>NUCLEOTIDE SEQUENCE [LARGE SCALE GENOMIC DNA]</scope>
    <source>
        <strain evidence="5">HKS-05</strain>
    </source>
</reference>